<dbReference type="RefSeq" id="WP_124969802.1">
    <property type="nucleotide sequence ID" value="NZ_BDQK01000001.1"/>
</dbReference>
<feature type="domain" description="Peptidase C39" evidence="2">
    <location>
        <begin position="148"/>
        <end position="282"/>
    </location>
</feature>
<name>A0A401IC25_APHSA</name>
<dbReference type="Pfam" id="PF03412">
    <property type="entry name" value="Peptidase_C39"/>
    <property type="match status" value="1"/>
</dbReference>
<keyword evidence="1" id="KW-0472">Membrane</keyword>
<evidence type="ECO:0000259" key="2">
    <source>
        <dbReference type="Pfam" id="PF03412"/>
    </source>
</evidence>
<organism evidence="3 4">
    <name type="scientific">Aphanothece sacrum FPU1</name>
    <dbReference type="NCBI Taxonomy" id="1920663"/>
    <lineage>
        <taxon>Bacteria</taxon>
        <taxon>Bacillati</taxon>
        <taxon>Cyanobacteriota</taxon>
        <taxon>Cyanophyceae</taxon>
        <taxon>Oscillatoriophycideae</taxon>
        <taxon>Chroococcales</taxon>
        <taxon>Aphanothecaceae</taxon>
        <taxon>Aphanothece</taxon>
    </lineage>
</organism>
<protein>
    <submittedName>
        <fullName evidence="3">Peptidase</fullName>
    </submittedName>
</protein>
<evidence type="ECO:0000313" key="3">
    <source>
        <dbReference type="EMBL" id="GBF78792.1"/>
    </source>
</evidence>
<evidence type="ECO:0000256" key="1">
    <source>
        <dbReference type="SAM" id="Phobius"/>
    </source>
</evidence>
<dbReference type="GO" id="GO:0016020">
    <property type="term" value="C:membrane"/>
    <property type="evidence" value="ECO:0007669"/>
    <property type="project" value="InterPro"/>
</dbReference>
<keyword evidence="4" id="KW-1185">Reference proteome</keyword>
<dbReference type="InterPro" id="IPR005074">
    <property type="entry name" value="Peptidase_C39"/>
</dbReference>
<dbReference type="Proteomes" id="UP000287247">
    <property type="component" value="Unassembled WGS sequence"/>
</dbReference>
<accession>A0A401IC25</accession>
<keyword evidence="1" id="KW-1133">Transmembrane helix</keyword>
<dbReference type="GO" id="GO:0006508">
    <property type="term" value="P:proteolysis"/>
    <property type="evidence" value="ECO:0007669"/>
    <property type="project" value="InterPro"/>
</dbReference>
<dbReference type="GO" id="GO:0008233">
    <property type="term" value="F:peptidase activity"/>
    <property type="evidence" value="ECO:0007669"/>
    <property type="project" value="InterPro"/>
</dbReference>
<reference evidence="4" key="1">
    <citation type="submission" date="2017-05" db="EMBL/GenBank/DDBJ databases">
        <title>Physiological properties and genetic analysis related to exopolysaccharide production of fresh-water unicellular cyanobacterium Aphanothece sacrum, Suizenji Nori, that has been cultured as a food source in Japan.</title>
        <authorList>
            <person name="Kanesaki Y."/>
            <person name="Yoshikawa S."/>
            <person name="Ohki K."/>
        </authorList>
    </citation>
    <scope>NUCLEOTIDE SEQUENCE [LARGE SCALE GENOMIC DNA]</scope>
    <source>
        <strain evidence="4">FPU1</strain>
    </source>
</reference>
<feature type="transmembrane region" description="Helical" evidence="1">
    <location>
        <begin position="85"/>
        <end position="102"/>
    </location>
</feature>
<feature type="transmembrane region" description="Helical" evidence="1">
    <location>
        <begin position="6"/>
        <end position="23"/>
    </location>
</feature>
<gene>
    <name evidence="3" type="ORF">AsFPU1_0182</name>
</gene>
<proteinExistence type="predicted"/>
<dbReference type="EMBL" id="BDQK01000001">
    <property type="protein sequence ID" value="GBF78792.1"/>
    <property type="molecule type" value="Genomic_DNA"/>
</dbReference>
<keyword evidence="1" id="KW-0812">Transmembrane</keyword>
<evidence type="ECO:0000313" key="4">
    <source>
        <dbReference type="Proteomes" id="UP000287247"/>
    </source>
</evidence>
<feature type="transmembrane region" description="Helical" evidence="1">
    <location>
        <begin position="114"/>
        <end position="132"/>
    </location>
</feature>
<dbReference type="GO" id="GO:0005524">
    <property type="term" value="F:ATP binding"/>
    <property type="evidence" value="ECO:0007669"/>
    <property type="project" value="InterPro"/>
</dbReference>
<dbReference type="Gene3D" id="3.90.70.10">
    <property type="entry name" value="Cysteine proteinases"/>
    <property type="match status" value="1"/>
</dbReference>
<dbReference type="AlphaFoldDB" id="A0A401IC25"/>
<feature type="transmembrane region" description="Helical" evidence="1">
    <location>
        <begin position="43"/>
        <end position="65"/>
    </location>
</feature>
<comment type="caution">
    <text evidence="3">The sequence shown here is derived from an EMBL/GenBank/DDBJ whole genome shotgun (WGS) entry which is preliminary data.</text>
</comment>
<dbReference type="OrthoDB" id="581326at2"/>
<sequence>MINLIIAGIIGLGMGGFLGNQLAQKGITAENALDKHQKKARGVFLGLAAILTILILVDRLNLYSHAPKIFPIMFLLHLQANFDEILFGFGCFIFGFLLCLEIAGISSSQRRNQLLLGIGAISGCLVLLFYWFSPITNDVGKFKMSDGVVLQSTTVTCAPASIATLARTSGKHPEIVEKDVVKLTQTNRLGTNTLGEINAMEQLGLNPDYHYDMTLDELIKQNKLALLHVKQRWLSQQFPHAVALLKIDPKNKAFMIGNPLFGLDIVTAEQMKDYWFGEVILVN</sequence>